<evidence type="ECO:0000313" key="1">
    <source>
        <dbReference type="Proteomes" id="UP000887580"/>
    </source>
</evidence>
<organism evidence="1 2">
    <name type="scientific">Panagrolaimus sp. PS1159</name>
    <dbReference type="NCBI Taxonomy" id="55785"/>
    <lineage>
        <taxon>Eukaryota</taxon>
        <taxon>Metazoa</taxon>
        <taxon>Ecdysozoa</taxon>
        <taxon>Nematoda</taxon>
        <taxon>Chromadorea</taxon>
        <taxon>Rhabditida</taxon>
        <taxon>Tylenchina</taxon>
        <taxon>Panagrolaimomorpha</taxon>
        <taxon>Panagrolaimoidea</taxon>
        <taxon>Panagrolaimidae</taxon>
        <taxon>Panagrolaimus</taxon>
    </lineage>
</organism>
<dbReference type="Proteomes" id="UP000887580">
    <property type="component" value="Unplaced"/>
</dbReference>
<dbReference type="WBParaSite" id="PS1159_v2.g21236.t2">
    <property type="protein sequence ID" value="PS1159_v2.g21236.t2"/>
    <property type="gene ID" value="PS1159_v2.g21236"/>
</dbReference>
<proteinExistence type="predicted"/>
<accession>A0AC35FW90</accession>
<evidence type="ECO:0000313" key="2">
    <source>
        <dbReference type="WBParaSite" id="PS1159_v2.g21236.t2"/>
    </source>
</evidence>
<name>A0AC35FW90_9BILA</name>
<sequence>MSFSSGRVSPSSYSLAAAGTTTPTGGATLSVPEPPQRRSFSRLLQPQQQRPTSEIFESRHQNQHQREEALTPTPTMPSYRFDQQRPITPLSQKSRPKSPSLQSLKNGFRKATNCVRRPQHGYSDGSDGEGDMKPAASLISMQPSTTTSSNNSSSLYAAISKPTPVNGNNNNSKRYEEIDAVEEAIRSLESFDPNKIIADAAAEKKNNGKISSGNPNKIIADVAAEKKNNGKISSGSDDSDSGSVIRKDQIHRPSESPTSSGIVADIRDGSITRTSGFSNRSSGGSSHERGSISSSDNDTGSYILVHPNKHLFNPPSTSTSIPPASTPALPQPPAISRIAHQGSFGASPQRATIVASPSSSTTSTLTRGEHIPPQRINDSTFRPQPQQPLPPPPEIITQNDSINNESEDAAVMRKRILCAQLTDCAKVIEINGLKMQQFTSSSNWRHPHLLQRNIPGIQDTVYIIEAALDELLEFTQRISIGRGDPKQDEFIQMVAPLRTSQALIHRLRATLDSAQWNIHSLSRINGNPVANDALDQFNAILYQLPKDCRKLVQWVYLLGTPSQGGANFLPRHSPGAQPFPIISSATPTPESAFEKHQQQPIVPEYLAPRSGPRQQQPPQRPPPPIRQQPQQQMPQQQPPQRPPPPIRQQPQQQIPSLSLLSAPTMEEIAMDGGESTTSSNGSSNATDIVQHQQQQSSITPTIEQSPLHLRTASTTDSIMEEDDLISIAGSTTTKQVYEEDDLMSVMSESSLYQDYSLLGENGSLPRPHQRLRTNRTIPKVNTVLFKDISESEKDLLRPYAFELDNHMSGLCQLIEEFFNIIEQSREPSNFVQKVRLLILKAQFLVNIGDHMAQCIAKPALRSEFRHASDRLNGLLTQCVSNAQIAKEQYPSVEAVQAMMSSVVAVSDAAQHLKQLGKSCI</sequence>
<protein>
    <submittedName>
        <fullName evidence="2">CAS family C-terminal domain-containing protein</fullName>
    </submittedName>
</protein>
<reference evidence="2" key="1">
    <citation type="submission" date="2022-11" db="UniProtKB">
        <authorList>
            <consortium name="WormBaseParasite"/>
        </authorList>
    </citation>
    <scope>IDENTIFICATION</scope>
</reference>